<dbReference type="PROSITE" id="PS50104">
    <property type="entry name" value="TIR"/>
    <property type="match status" value="1"/>
</dbReference>
<accession>A0AAE1QTV8</accession>
<evidence type="ECO:0000256" key="3">
    <source>
        <dbReference type="ARBA" id="ARBA00023027"/>
    </source>
</evidence>
<protein>
    <recommendedName>
        <fullName evidence="1">ADP-ribosyl cyclase/cyclic ADP-ribose hydrolase</fullName>
        <ecNumber evidence="1">3.2.2.6</ecNumber>
    </recommendedName>
</protein>
<feature type="compositionally biased region" description="Basic and acidic residues" evidence="5">
    <location>
        <begin position="174"/>
        <end position="199"/>
    </location>
</feature>
<evidence type="ECO:0000313" key="7">
    <source>
        <dbReference type="EMBL" id="KAK4339839.1"/>
    </source>
</evidence>
<evidence type="ECO:0000256" key="5">
    <source>
        <dbReference type="SAM" id="MobiDB-lite"/>
    </source>
</evidence>
<comment type="catalytic activity">
    <reaction evidence="4">
        <text>NAD(+) + H2O = ADP-D-ribose + nicotinamide + H(+)</text>
        <dbReference type="Rhea" id="RHEA:16301"/>
        <dbReference type="ChEBI" id="CHEBI:15377"/>
        <dbReference type="ChEBI" id="CHEBI:15378"/>
        <dbReference type="ChEBI" id="CHEBI:17154"/>
        <dbReference type="ChEBI" id="CHEBI:57540"/>
        <dbReference type="ChEBI" id="CHEBI:57967"/>
        <dbReference type="EC" id="3.2.2.6"/>
    </reaction>
    <physiologicalReaction direction="left-to-right" evidence="4">
        <dbReference type="Rhea" id="RHEA:16302"/>
    </physiologicalReaction>
</comment>
<keyword evidence="3" id="KW-0520">NAD</keyword>
<dbReference type="SMART" id="SM00255">
    <property type="entry name" value="TIR"/>
    <property type="match status" value="1"/>
</dbReference>
<name>A0AAE1QTV8_9SOLA</name>
<keyword evidence="8" id="KW-1185">Reference proteome</keyword>
<dbReference type="AlphaFoldDB" id="A0AAE1QTV8"/>
<dbReference type="PANTHER" id="PTHR32009:SF39">
    <property type="entry name" value="TIR DOMAIN-CONTAINING PROTEIN"/>
    <property type="match status" value="1"/>
</dbReference>
<dbReference type="GO" id="GO:0061809">
    <property type="term" value="F:NAD+ nucleosidase activity, cyclic ADP-ribose generating"/>
    <property type="evidence" value="ECO:0007669"/>
    <property type="project" value="UniProtKB-EC"/>
</dbReference>
<dbReference type="EC" id="3.2.2.6" evidence="1"/>
<organism evidence="7 8">
    <name type="scientific">Anisodus tanguticus</name>
    <dbReference type="NCBI Taxonomy" id="243964"/>
    <lineage>
        <taxon>Eukaryota</taxon>
        <taxon>Viridiplantae</taxon>
        <taxon>Streptophyta</taxon>
        <taxon>Embryophyta</taxon>
        <taxon>Tracheophyta</taxon>
        <taxon>Spermatophyta</taxon>
        <taxon>Magnoliopsida</taxon>
        <taxon>eudicotyledons</taxon>
        <taxon>Gunneridae</taxon>
        <taxon>Pentapetalae</taxon>
        <taxon>asterids</taxon>
        <taxon>lamiids</taxon>
        <taxon>Solanales</taxon>
        <taxon>Solanaceae</taxon>
        <taxon>Solanoideae</taxon>
        <taxon>Hyoscyameae</taxon>
        <taxon>Anisodus</taxon>
    </lineage>
</organism>
<dbReference type="PANTHER" id="PTHR32009">
    <property type="entry name" value="TMV RESISTANCE PROTEIN N-LIKE"/>
    <property type="match status" value="1"/>
</dbReference>
<sequence>MGSERPQTSSSFVSPSIYHVFLSFRGEDTRKTFTDQLYVALVGAGWRTFKDDNEIERGENINTELENAIIRSRSSIIIISKNYATSTWCLDELVKILEHKRTKGHAILPVFYHVDPSEVKHQKKSFAEAFTRYERQIEAESDEGKKEWMDKVGKWRAALGEVADLGGVTVNNQGDRKSEAKAIKEKKEKEERQGEIKSE</sequence>
<evidence type="ECO:0000256" key="1">
    <source>
        <dbReference type="ARBA" id="ARBA00011982"/>
    </source>
</evidence>
<evidence type="ECO:0000259" key="6">
    <source>
        <dbReference type="PROSITE" id="PS50104"/>
    </source>
</evidence>
<proteinExistence type="predicted"/>
<evidence type="ECO:0000256" key="4">
    <source>
        <dbReference type="ARBA" id="ARBA00047304"/>
    </source>
</evidence>
<gene>
    <name evidence="7" type="ORF">RND71_041301</name>
</gene>
<dbReference type="Proteomes" id="UP001291623">
    <property type="component" value="Unassembled WGS sequence"/>
</dbReference>
<comment type="caution">
    <text evidence="7">The sequence shown here is derived from an EMBL/GenBank/DDBJ whole genome shotgun (WGS) entry which is preliminary data.</text>
</comment>
<dbReference type="InterPro" id="IPR000157">
    <property type="entry name" value="TIR_dom"/>
</dbReference>
<feature type="domain" description="TIR" evidence="6">
    <location>
        <begin position="16"/>
        <end position="187"/>
    </location>
</feature>
<reference evidence="7" key="1">
    <citation type="submission" date="2023-12" db="EMBL/GenBank/DDBJ databases">
        <title>Genome assembly of Anisodus tanguticus.</title>
        <authorList>
            <person name="Wang Y.-J."/>
        </authorList>
    </citation>
    <scope>NUCLEOTIDE SEQUENCE</scope>
    <source>
        <strain evidence="7">KB-2021</strain>
        <tissue evidence="7">Leaf</tissue>
    </source>
</reference>
<dbReference type="Gene3D" id="3.40.50.10140">
    <property type="entry name" value="Toll/interleukin-1 receptor homology (TIR) domain"/>
    <property type="match status" value="1"/>
</dbReference>
<dbReference type="EMBL" id="JAVYJV010000023">
    <property type="protein sequence ID" value="KAK4339839.1"/>
    <property type="molecule type" value="Genomic_DNA"/>
</dbReference>
<feature type="region of interest" description="Disordered" evidence="5">
    <location>
        <begin position="168"/>
        <end position="199"/>
    </location>
</feature>
<evidence type="ECO:0000256" key="2">
    <source>
        <dbReference type="ARBA" id="ARBA00022801"/>
    </source>
</evidence>
<dbReference type="FunFam" id="3.40.50.10140:FF:000007">
    <property type="entry name" value="Disease resistance protein (TIR-NBS-LRR class)"/>
    <property type="match status" value="1"/>
</dbReference>
<evidence type="ECO:0000313" key="8">
    <source>
        <dbReference type="Proteomes" id="UP001291623"/>
    </source>
</evidence>
<dbReference type="InterPro" id="IPR035897">
    <property type="entry name" value="Toll_tir_struct_dom_sf"/>
</dbReference>
<dbReference type="Pfam" id="PF01582">
    <property type="entry name" value="TIR"/>
    <property type="match status" value="1"/>
</dbReference>
<keyword evidence="2" id="KW-0378">Hydrolase</keyword>
<dbReference type="SUPFAM" id="SSF52200">
    <property type="entry name" value="Toll/Interleukin receptor TIR domain"/>
    <property type="match status" value="1"/>
</dbReference>
<dbReference type="GO" id="GO:0007165">
    <property type="term" value="P:signal transduction"/>
    <property type="evidence" value="ECO:0007669"/>
    <property type="project" value="InterPro"/>
</dbReference>